<dbReference type="PANTHER" id="PTHR10916">
    <property type="entry name" value="60S RIBOSOMAL PROTEIN L35/50S RIBOSOMAL PROTEIN L29"/>
    <property type="match status" value="1"/>
</dbReference>
<gene>
    <name evidence="6" type="ORF">METZ01_LOCUS186820</name>
</gene>
<keyword evidence="3" id="KW-0687">Ribonucleoprotein</keyword>
<dbReference type="EMBL" id="UINC01037849">
    <property type="protein sequence ID" value="SVB33966.1"/>
    <property type="molecule type" value="Genomic_DNA"/>
</dbReference>
<dbReference type="InterPro" id="IPR036049">
    <property type="entry name" value="Ribosomal_uL29_sf"/>
</dbReference>
<dbReference type="PROSITE" id="PS00579">
    <property type="entry name" value="RIBOSOMAL_L29"/>
    <property type="match status" value="1"/>
</dbReference>
<evidence type="ECO:0000256" key="4">
    <source>
        <dbReference type="ARBA" id="ARBA00035204"/>
    </source>
</evidence>
<reference evidence="6" key="1">
    <citation type="submission" date="2018-05" db="EMBL/GenBank/DDBJ databases">
        <authorList>
            <person name="Lanie J.A."/>
            <person name="Ng W.-L."/>
            <person name="Kazmierczak K.M."/>
            <person name="Andrzejewski T.M."/>
            <person name="Davidsen T.M."/>
            <person name="Wayne K.J."/>
            <person name="Tettelin H."/>
            <person name="Glass J.I."/>
            <person name="Rusch D."/>
            <person name="Podicherti R."/>
            <person name="Tsui H.-C.T."/>
            <person name="Winkler M.E."/>
        </authorList>
    </citation>
    <scope>NUCLEOTIDE SEQUENCE</scope>
</reference>
<dbReference type="GO" id="GO:0022625">
    <property type="term" value="C:cytosolic large ribosomal subunit"/>
    <property type="evidence" value="ECO:0007669"/>
    <property type="project" value="TreeGrafter"/>
</dbReference>
<keyword evidence="2" id="KW-0689">Ribosomal protein</keyword>
<dbReference type="GO" id="GO:0003735">
    <property type="term" value="F:structural constituent of ribosome"/>
    <property type="evidence" value="ECO:0007669"/>
    <property type="project" value="InterPro"/>
</dbReference>
<dbReference type="InterPro" id="IPR050063">
    <property type="entry name" value="Ribosomal_protein_uL29"/>
</dbReference>
<evidence type="ECO:0000313" key="6">
    <source>
        <dbReference type="EMBL" id="SVB33966.1"/>
    </source>
</evidence>
<dbReference type="Pfam" id="PF00831">
    <property type="entry name" value="Ribosomal_L29"/>
    <property type="match status" value="1"/>
</dbReference>
<dbReference type="SUPFAM" id="SSF46561">
    <property type="entry name" value="Ribosomal protein L29 (L29p)"/>
    <property type="match status" value="1"/>
</dbReference>
<sequence>MQITEVRELNDSELVKELTEQERALMNLRFRKATMQLTNTNELGNTRKTIARIKTVIRERAITANLVNKSPESFVQGE</sequence>
<evidence type="ECO:0000256" key="5">
    <source>
        <dbReference type="ARBA" id="ARBA00035476"/>
    </source>
</evidence>
<dbReference type="HAMAP" id="MF_00374">
    <property type="entry name" value="Ribosomal_uL29"/>
    <property type="match status" value="1"/>
</dbReference>
<evidence type="ECO:0000256" key="3">
    <source>
        <dbReference type="ARBA" id="ARBA00023274"/>
    </source>
</evidence>
<organism evidence="6">
    <name type="scientific">marine metagenome</name>
    <dbReference type="NCBI Taxonomy" id="408172"/>
    <lineage>
        <taxon>unclassified sequences</taxon>
        <taxon>metagenomes</taxon>
        <taxon>ecological metagenomes</taxon>
    </lineage>
</organism>
<evidence type="ECO:0000256" key="1">
    <source>
        <dbReference type="ARBA" id="ARBA00009254"/>
    </source>
</evidence>
<evidence type="ECO:0000256" key="2">
    <source>
        <dbReference type="ARBA" id="ARBA00022980"/>
    </source>
</evidence>
<dbReference type="FunFam" id="1.10.287.310:FF:000001">
    <property type="entry name" value="50S ribosomal protein L29"/>
    <property type="match status" value="1"/>
</dbReference>
<protein>
    <recommendedName>
        <fullName evidence="4">Large ribosomal subunit protein uL29</fullName>
    </recommendedName>
    <alternativeName>
        <fullName evidence="5">50S ribosomal protein L29</fullName>
    </alternativeName>
</protein>
<dbReference type="InterPro" id="IPR018254">
    <property type="entry name" value="Ribosomal_uL29_CS"/>
</dbReference>
<proteinExistence type="inferred from homology"/>
<accession>A0A382D643</accession>
<dbReference type="Gene3D" id="1.10.287.310">
    <property type="match status" value="1"/>
</dbReference>
<dbReference type="AlphaFoldDB" id="A0A382D643"/>
<name>A0A382D643_9ZZZZ</name>
<dbReference type="InterPro" id="IPR001854">
    <property type="entry name" value="Ribosomal_uL29"/>
</dbReference>
<dbReference type="NCBIfam" id="TIGR00012">
    <property type="entry name" value="L29"/>
    <property type="match status" value="1"/>
</dbReference>
<dbReference type="PANTHER" id="PTHR10916:SF0">
    <property type="entry name" value="LARGE RIBOSOMAL SUBUNIT PROTEIN UL29C"/>
    <property type="match status" value="1"/>
</dbReference>
<dbReference type="CDD" id="cd00427">
    <property type="entry name" value="Ribosomal_L29_HIP"/>
    <property type="match status" value="1"/>
</dbReference>
<comment type="similarity">
    <text evidence="1">Belongs to the universal ribosomal protein uL29 family.</text>
</comment>
<dbReference type="GO" id="GO:0006412">
    <property type="term" value="P:translation"/>
    <property type="evidence" value="ECO:0007669"/>
    <property type="project" value="InterPro"/>
</dbReference>